<dbReference type="AlphaFoldDB" id="A0A1C7MQC5"/>
<comment type="caution">
    <text evidence="2">The sequence shown here is derived from an EMBL/GenBank/DDBJ whole genome shotgun (WGS) entry which is preliminary data.</text>
</comment>
<gene>
    <name evidence="2" type="ORF">A0H81_00471</name>
</gene>
<evidence type="ECO:0000256" key="1">
    <source>
        <dbReference type="SAM" id="MobiDB-lite"/>
    </source>
</evidence>
<name>A0A1C7MQC5_GRIFR</name>
<feature type="region of interest" description="Disordered" evidence="1">
    <location>
        <begin position="1"/>
        <end position="37"/>
    </location>
</feature>
<evidence type="ECO:0000313" key="2">
    <source>
        <dbReference type="EMBL" id="OBZ79075.1"/>
    </source>
</evidence>
<evidence type="ECO:0000313" key="3">
    <source>
        <dbReference type="Proteomes" id="UP000092993"/>
    </source>
</evidence>
<reference evidence="2 3" key="1">
    <citation type="submission" date="2016-03" db="EMBL/GenBank/DDBJ databases">
        <title>Whole genome sequencing of Grifola frondosa 9006-11.</title>
        <authorList>
            <person name="Min B."/>
            <person name="Park H."/>
            <person name="Kim J.-G."/>
            <person name="Cho H."/>
            <person name="Oh Y.-L."/>
            <person name="Kong W.-S."/>
            <person name="Choi I.-G."/>
        </authorList>
    </citation>
    <scope>NUCLEOTIDE SEQUENCE [LARGE SCALE GENOMIC DNA]</scope>
    <source>
        <strain evidence="2 3">9006-11</strain>
    </source>
</reference>
<dbReference type="EMBL" id="LUGG01000001">
    <property type="protein sequence ID" value="OBZ79075.1"/>
    <property type="molecule type" value="Genomic_DNA"/>
</dbReference>
<proteinExistence type="predicted"/>
<organism evidence="2 3">
    <name type="scientific">Grifola frondosa</name>
    <name type="common">Maitake</name>
    <name type="synonym">Polyporus frondosus</name>
    <dbReference type="NCBI Taxonomy" id="5627"/>
    <lineage>
        <taxon>Eukaryota</taxon>
        <taxon>Fungi</taxon>
        <taxon>Dikarya</taxon>
        <taxon>Basidiomycota</taxon>
        <taxon>Agaricomycotina</taxon>
        <taxon>Agaricomycetes</taxon>
        <taxon>Polyporales</taxon>
        <taxon>Grifolaceae</taxon>
        <taxon>Grifola</taxon>
    </lineage>
</organism>
<feature type="compositionally biased region" description="Low complexity" evidence="1">
    <location>
        <begin position="52"/>
        <end position="65"/>
    </location>
</feature>
<feature type="region of interest" description="Disordered" evidence="1">
    <location>
        <begin position="52"/>
        <end position="94"/>
    </location>
</feature>
<dbReference type="Proteomes" id="UP000092993">
    <property type="component" value="Unassembled WGS sequence"/>
</dbReference>
<keyword evidence="3" id="KW-1185">Reference proteome</keyword>
<feature type="compositionally biased region" description="Basic residues" evidence="1">
    <location>
        <begin position="83"/>
        <end position="94"/>
    </location>
</feature>
<sequence>MAEGSAQPPSLTDHDNPPNTAVSDTEKLGFSISDSRSGLVKRAMERVDILSRSKSVGSKSLSQSQPALPLQGHRRLFSLSNRGKGKTGRSSKGN</sequence>
<protein>
    <submittedName>
        <fullName evidence="2">Uncharacterized protein</fullName>
    </submittedName>
</protein>
<accession>A0A1C7MQC5</accession>